<name>A0A9E4KEG1_9GAMM</name>
<proteinExistence type="predicted"/>
<evidence type="ECO:0000259" key="2">
    <source>
        <dbReference type="Pfam" id="PF19443"/>
    </source>
</evidence>
<dbReference type="EMBL" id="JAEPCM010000531">
    <property type="protein sequence ID" value="MCG7947639.1"/>
    <property type="molecule type" value="Genomic_DNA"/>
</dbReference>
<dbReference type="AlphaFoldDB" id="A0A9E4KEG1"/>
<dbReference type="InterPro" id="IPR045812">
    <property type="entry name" value="DAHL"/>
</dbReference>
<reference evidence="3" key="1">
    <citation type="journal article" date="2021" name="Proc. Natl. Acad. Sci. U.S.A.">
        <title>Global biogeography of chemosynthetic symbionts reveals both localized and globally distributed symbiont groups. .</title>
        <authorList>
            <person name="Osvatic J.T."/>
            <person name="Wilkins L.G.E."/>
            <person name="Leibrecht L."/>
            <person name="Leray M."/>
            <person name="Zauner S."/>
            <person name="Polzin J."/>
            <person name="Camacho Y."/>
            <person name="Gros O."/>
            <person name="van Gils J.A."/>
            <person name="Eisen J.A."/>
            <person name="Petersen J.M."/>
            <person name="Yuen B."/>
        </authorList>
    </citation>
    <scope>NUCLEOTIDE SEQUENCE</scope>
    <source>
        <strain evidence="3">MAGclacostrist064TRANS</strain>
    </source>
</reference>
<evidence type="ECO:0000256" key="1">
    <source>
        <dbReference type="SAM" id="Coils"/>
    </source>
</evidence>
<dbReference type="Proteomes" id="UP000886667">
    <property type="component" value="Unassembled WGS sequence"/>
</dbReference>
<evidence type="ECO:0000313" key="3">
    <source>
        <dbReference type="EMBL" id="MCG7947639.1"/>
    </source>
</evidence>
<evidence type="ECO:0000313" key="4">
    <source>
        <dbReference type="Proteomes" id="UP000886667"/>
    </source>
</evidence>
<comment type="caution">
    <text evidence="3">The sequence shown here is derived from an EMBL/GenBank/DDBJ whole genome shotgun (WGS) entry which is preliminary data.</text>
</comment>
<keyword evidence="1" id="KW-0175">Coiled coil</keyword>
<feature type="coiled-coil region" evidence="1">
    <location>
        <begin position="163"/>
        <end position="190"/>
    </location>
</feature>
<organism evidence="3 4">
    <name type="scientific">Candidatus Thiodiazotropha taylori</name>
    <dbReference type="NCBI Taxonomy" id="2792791"/>
    <lineage>
        <taxon>Bacteria</taxon>
        <taxon>Pseudomonadati</taxon>
        <taxon>Pseudomonadota</taxon>
        <taxon>Gammaproteobacteria</taxon>
        <taxon>Chromatiales</taxon>
        <taxon>Sedimenticolaceae</taxon>
        <taxon>Candidatus Thiodiazotropha</taxon>
    </lineage>
</organism>
<accession>A0A9E4KEG1</accession>
<sequence>MIKFLKSIGTKRAALLIGLSLAFALLLGLFWDDESSEYAEISHNMLQLKKLDARLDRDMLRIASFLMVQYDPLVMTTNNLREMKTKIDLLIDQHDQQLKDLFSTYWQGMDEKLILLEKIKFQAALVRNGIHYLPIIADELKESEPRLYEDILVLINQLYTYHLFSADSQFTEVKRNLEELKQQKLEVAESQSLLDQVLFHIDSDLHGLAKLDLLKRRYLAI</sequence>
<protein>
    <submittedName>
        <fullName evidence="3">GGDEF domain-containing protein</fullName>
    </submittedName>
</protein>
<gene>
    <name evidence="3" type="ORF">JAZ07_14950</name>
</gene>
<feature type="domain" description="DAHL" evidence="2">
    <location>
        <begin position="35"/>
        <end position="220"/>
    </location>
</feature>
<dbReference type="Pfam" id="PF19443">
    <property type="entry name" value="DAHL"/>
    <property type="match status" value="1"/>
</dbReference>
<feature type="non-terminal residue" evidence="3">
    <location>
        <position position="221"/>
    </location>
</feature>